<dbReference type="CDD" id="cd05794">
    <property type="entry name" value="S1_EF-P_repeat_2"/>
    <property type="match status" value="1"/>
</dbReference>
<dbReference type="GO" id="GO:0005829">
    <property type="term" value="C:cytosol"/>
    <property type="evidence" value="ECO:0007669"/>
    <property type="project" value="UniProtKB-ARBA"/>
</dbReference>
<dbReference type="Pfam" id="PF01132">
    <property type="entry name" value="EFP"/>
    <property type="match status" value="1"/>
</dbReference>
<comment type="PTM">
    <text evidence="8">May be beta-lysylated on the epsilon-amino group of Lys-34 by the combined action of EpmA and EpmB, and then hydroxylated on the C5 position of the same residue by EpmC (if this protein is present). Lysylation is critical for the stimulatory effect of EF-P on peptide-bond formation. The lysylation moiety may extend toward the peptidyltransferase center and stabilize the terminal 3-CCA end of the tRNA. Hydroxylation of the C5 position on Lys-34 may allow additional potential stabilizing hydrogen-bond interactions with the P-tRNA.</text>
</comment>
<feature type="modified residue" description="N6-(3,6-diaminohexanoyl)-5-hydroxylysine" evidence="8">
    <location>
        <position position="34"/>
    </location>
</feature>
<dbReference type="OrthoDB" id="9801844at2"/>
<dbReference type="GO" id="GO:0003746">
    <property type="term" value="F:translation elongation factor activity"/>
    <property type="evidence" value="ECO:0007669"/>
    <property type="project" value="UniProtKB-UniRule"/>
</dbReference>
<dbReference type="PANTHER" id="PTHR30053:SF12">
    <property type="entry name" value="ELONGATION FACTOR P (EF-P) FAMILY PROTEIN"/>
    <property type="match status" value="1"/>
</dbReference>
<keyword evidence="7 8" id="KW-0379">Hydroxylation</keyword>
<dbReference type="InterPro" id="IPR013852">
    <property type="entry name" value="Transl_elong_P/YeiP_CS"/>
</dbReference>
<feature type="domain" description="Translation elongation factor P/YeiP central" evidence="12">
    <location>
        <begin position="69"/>
        <end position="123"/>
    </location>
</feature>
<dbReference type="CDD" id="cd04470">
    <property type="entry name" value="S1_EF-P_repeat_1"/>
    <property type="match status" value="1"/>
</dbReference>
<keyword evidence="14" id="KW-1185">Reference proteome</keyword>
<feature type="domain" description="Elongation factor P C-terminal" evidence="11">
    <location>
        <begin position="131"/>
        <end position="186"/>
    </location>
</feature>
<evidence type="ECO:0000256" key="6">
    <source>
        <dbReference type="ARBA" id="ARBA00022917"/>
    </source>
</evidence>
<comment type="function">
    <text evidence="8">Involved in peptide bond synthesis. Alleviates ribosome stalling that occurs when 3 or more consecutive Pro residues or the sequence PPG is present in a protein, possibly by augmenting the peptidyl transferase activity of the ribosome. Modification of Lys-34 is required for alleviation.</text>
</comment>
<keyword evidence="4 8" id="KW-0963">Cytoplasm</keyword>
<dbReference type="PROSITE" id="PS01275">
    <property type="entry name" value="EFP"/>
    <property type="match status" value="1"/>
</dbReference>
<gene>
    <name evidence="8 13" type="primary">efp</name>
    <name evidence="13" type="ORF">TPER_HE00515</name>
</gene>
<dbReference type="GO" id="GO:0043043">
    <property type="term" value="P:peptide biosynthetic process"/>
    <property type="evidence" value="ECO:0007669"/>
    <property type="project" value="InterPro"/>
</dbReference>
<evidence type="ECO:0000256" key="2">
    <source>
        <dbReference type="ARBA" id="ARBA00004815"/>
    </source>
</evidence>
<comment type="similarity">
    <text evidence="3 8 10">Belongs to the elongation factor P family.</text>
</comment>
<dbReference type="PIRSF" id="PIRSF005901">
    <property type="entry name" value="EF-P"/>
    <property type="match status" value="1"/>
</dbReference>
<evidence type="ECO:0000313" key="13">
    <source>
        <dbReference type="EMBL" id="CUX97423.1"/>
    </source>
</evidence>
<comment type="pathway">
    <text evidence="2 8">Protein biosynthesis; polypeptide chain elongation.</text>
</comment>
<proteinExistence type="inferred from homology"/>
<evidence type="ECO:0000256" key="5">
    <source>
        <dbReference type="ARBA" id="ARBA00022768"/>
    </source>
</evidence>
<dbReference type="InterPro" id="IPR011768">
    <property type="entry name" value="Transl_elongation_fac_P"/>
</dbReference>
<dbReference type="NCBIfam" id="TIGR00038">
    <property type="entry name" value="efp"/>
    <property type="match status" value="1"/>
</dbReference>
<accession>A0A143WUH8</accession>
<evidence type="ECO:0000313" key="14">
    <source>
        <dbReference type="Proteomes" id="UP000095477"/>
    </source>
</evidence>
<dbReference type="FunFam" id="2.40.50.140:FF:000009">
    <property type="entry name" value="Elongation factor P"/>
    <property type="match status" value="1"/>
</dbReference>
<dbReference type="SUPFAM" id="SSF50104">
    <property type="entry name" value="Translation proteins SH3-like domain"/>
    <property type="match status" value="1"/>
</dbReference>
<dbReference type="Gene3D" id="2.30.30.30">
    <property type="match status" value="1"/>
</dbReference>
<evidence type="ECO:0000256" key="10">
    <source>
        <dbReference type="RuleBase" id="RU004389"/>
    </source>
</evidence>
<dbReference type="InterPro" id="IPR001059">
    <property type="entry name" value="Transl_elong_P/YeiP_cen"/>
</dbReference>
<evidence type="ECO:0000256" key="3">
    <source>
        <dbReference type="ARBA" id="ARBA00009479"/>
    </source>
</evidence>
<dbReference type="InterPro" id="IPR012340">
    <property type="entry name" value="NA-bd_OB-fold"/>
</dbReference>
<dbReference type="Proteomes" id="UP000095477">
    <property type="component" value="Chromosome I"/>
</dbReference>
<dbReference type="InterPro" id="IPR014722">
    <property type="entry name" value="Rib_uL2_dom2"/>
</dbReference>
<keyword evidence="6 8" id="KW-0648">Protein biosynthesis</keyword>
<dbReference type="InterPro" id="IPR008991">
    <property type="entry name" value="Translation_prot_SH3-like_sf"/>
</dbReference>
<reference evidence="14" key="1">
    <citation type="submission" date="2016-01" db="EMBL/GenBank/DDBJ databases">
        <authorList>
            <person name="Husnik F."/>
        </authorList>
    </citation>
    <scope>NUCLEOTIDE SEQUENCE [LARGE SCALE GENOMIC DNA]</scope>
</reference>
<dbReference type="Pfam" id="PF09285">
    <property type="entry name" value="Elong-fact-P_C"/>
    <property type="match status" value="1"/>
</dbReference>
<dbReference type="PANTHER" id="PTHR30053">
    <property type="entry name" value="ELONGATION FACTOR P"/>
    <property type="match status" value="1"/>
</dbReference>
<dbReference type="STRING" id="1778263.TPER_HE00515"/>
<comment type="subcellular location">
    <subcellularLocation>
        <location evidence="1 8">Cytoplasm</location>
    </subcellularLocation>
</comment>
<dbReference type="RefSeq" id="WP_067568138.1">
    <property type="nucleotide sequence ID" value="NZ_LN999835.1"/>
</dbReference>
<dbReference type="KEGG" id="hed:TPER_HE00515"/>
<evidence type="ECO:0000256" key="7">
    <source>
        <dbReference type="ARBA" id="ARBA00023278"/>
    </source>
</evidence>
<dbReference type="NCBIfam" id="NF001810">
    <property type="entry name" value="PRK00529.1"/>
    <property type="match status" value="1"/>
</dbReference>
<evidence type="ECO:0000256" key="1">
    <source>
        <dbReference type="ARBA" id="ARBA00004496"/>
    </source>
</evidence>
<dbReference type="Pfam" id="PF08207">
    <property type="entry name" value="EFP_N"/>
    <property type="match status" value="1"/>
</dbReference>
<dbReference type="AlphaFoldDB" id="A0A143WUH8"/>
<dbReference type="FunFam" id="2.30.30.30:FF:000003">
    <property type="entry name" value="Elongation factor P"/>
    <property type="match status" value="1"/>
</dbReference>
<dbReference type="InterPro" id="IPR013185">
    <property type="entry name" value="Transl_elong_KOW-like"/>
</dbReference>
<dbReference type="FunFam" id="2.40.50.140:FF:000004">
    <property type="entry name" value="Elongation factor P"/>
    <property type="match status" value="1"/>
</dbReference>
<sequence>MVVYNTKEFRSGLKIMQDGEPCAIIDNEFVKPGKGHAFNRVRLRKLLSSKVLEKNFKSGSSVEAADLIDISLTYLYNNGKIWYFIDPNNFEQLAANAKAIGANYKWLVAQVECILTLWNGQPIIVTPPNFVEIEIIDTDLGIKGDTVSNSSKLAILITGAVVRVPLFLQIGEVIKVDTRSGEYVSRVKRGTKNYR</sequence>
<dbReference type="HAMAP" id="MF_00141">
    <property type="entry name" value="EF_P"/>
    <property type="match status" value="1"/>
</dbReference>
<name>A0A143WUH8_9ENTR</name>
<evidence type="ECO:0000256" key="4">
    <source>
        <dbReference type="ARBA" id="ARBA00022490"/>
    </source>
</evidence>
<organism evidence="13 14">
    <name type="scientific">Candidatus Hoaglandella endobia</name>
    <dbReference type="NCBI Taxonomy" id="1778263"/>
    <lineage>
        <taxon>Bacteria</taxon>
        <taxon>Pseudomonadati</taxon>
        <taxon>Pseudomonadota</taxon>
        <taxon>Gammaproteobacteria</taxon>
        <taxon>Enterobacterales</taxon>
        <taxon>Enterobacteriaceae</taxon>
        <taxon>Candidatus Hoaglandella</taxon>
    </lineage>
</organism>
<dbReference type="InterPro" id="IPR020599">
    <property type="entry name" value="Transl_elong_fac_P/YeiP"/>
</dbReference>
<dbReference type="UniPathway" id="UPA00345"/>
<dbReference type="EMBL" id="LN999835">
    <property type="protein sequence ID" value="CUX97423.1"/>
    <property type="molecule type" value="Genomic_DNA"/>
</dbReference>
<dbReference type="Gene3D" id="2.40.50.140">
    <property type="entry name" value="Nucleic acid-binding proteins"/>
    <property type="match status" value="2"/>
</dbReference>
<keyword evidence="5 8" id="KW-0251">Elongation factor</keyword>
<evidence type="ECO:0000259" key="11">
    <source>
        <dbReference type="SMART" id="SM00841"/>
    </source>
</evidence>
<dbReference type="SMART" id="SM00841">
    <property type="entry name" value="Elong-fact-P_C"/>
    <property type="match status" value="1"/>
</dbReference>
<dbReference type="InterPro" id="IPR015365">
    <property type="entry name" value="Elong-fact-P_C"/>
</dbReference>
<evidence type="ECO:0000256" key="9">
    <source>
        <dbReference type="NCBIfam" id="TIGR00038"/>
    </source>
</evidence>
<dbReference type="SMART" id="SM01185">
    <property type="entry name" value="EFP"/>
    <property type="match status" value="1"/>
</dbReference>
<protein>
    <recommendedName>
        <fullName evidence="8 9">Elongation factor P</fullName>
        <shortName evidence="8">EF-P</shortName>
    </recommendedName>
</protein>
<dbReference type="PATRIC" id="fig|1778263.3.peg.508"/>
<evidence type="ECO:0000259" key="12">
    <source>
        <dbReference type="SMART" id="SM01185"/>
    </source>
</evidence>
<dbReference type="SUPFAM" id="SSF50249">
    <property type="entry name" value="Nucleic acid-binding proteins"/>
    <property type="match status" value="2"/>
</dbReference>
<evidence type="ECO:0000256" key="8">
    <source>
        <dbReference type="HAMAP-Rule" id="MF_00141"/>
    </source>
</evidence>